<evidence type="ECO:0000313" key="2">
    <source>
        <dbReference type="EMBL" id="MEY6432351.1"/>
    </source>
</evidence>
<gene>
    <name evidence="2" type="ORF">ABC977_08025</name>
</gene>
<feature type="domain" description="N-acetyltransferase" evidence="1">
    <location>
        <begin position="10"/>
        <end position="203"/>
    </location>
</feature>
<reference evidence="2 3" key="1">
    <citation type="submission" date="2024-05" db="EMBL/GenBank/DDBJ databases">
        <title>Genome Sequence and Characterization of the New Strain Purple Sulfur Bacterium of Genus Thioalkalicoccus.</title>
        <authorList>
            <person name="Bryantseva I.A."/>
            <person name="Kyndt J.A."/>
            <person name="Imhoff J.F."/>
        </authorList>
    </citation>
    <scope>NUCLEOTIDE SEQUENCE [LARGE SCALE GENOMIC DNA]</scope>
    <source>
        <strain evidence="2 3">Um2</strain>
    </source>
</reference>
<name>A0ABV4BCW1_9GAMM</name>
<dbReference type="Pfam" id="PF00583">
    <property type="entry name" value="Acetyltransf_1"/>
    <property type="match status" value="1"/>
</dbReference>
<comment type="caution">
    <text evidence="2">The sequence shown here is derived from an EMBL/GenBank/DDBJ whole genome shotgun (WGS) entry which is preliminary data.</text>
</comment>
<protein>
    <submittedName>
        <fullName evidence="2">GNAT family N-acetyltransferase</fullName>
    </submittedName>
</protein>
<dbReference type="SUPFAM" id="SSF55729">
    <property type="entry name" value="Acyl-CoA N-acyltransferases (Nat)"/>
    <property type="match status" value="1"/>
</dbReference>
<dbReference type="InterPro" id="IPR016181">
    <property type="entry name" value="Acyl_CoA_acyltransferase"/>
</dbReference>
<dbReference type="EMBL" id="JBDKXB010000007">
    <property type="protein sequence ID" value="MEY6432351.1"/>
    <property type="molecule type" value="Genomic_DNA"/>
</dbReference>
<keyword evidence="3" id="KW-1185">Reference proteome</keyword>
<accession>A0ABV4BCW1</accession>
<evidence type="ECO:0000259" key="1">
    <source>
        <dbReference type="PROSITE" id="PS51186"/>
    </source>
</evidence>
<proteinExistence type="predicted"/>
<dbReference type="InterPro" id="IPR000182">
    <property type="entry name" value="GNAT_dom"/>
</dbReference>
<sequence length="207" mass="23082">MAMSRQDSRLRYRAVARLHAENIDQGFLPILGQDFLALLYQAIDESPDSALILAEEEGQVCGFIAGALDLKPVYRGLLRRWPALFLSLAPSLLIPTRLWRIIEIVRYSRKAGKGEAVESLPAAELLSVAVAPSCRGRGHAEALYIELARFFIERDQEAFKIVVGSELEHAHRFYRRMGAEPRAEIAVHGGTPSTAYVQQCADIHVSR</sequence>
<evidence type="ECO:0000313" key="3">
    <source>
        <dbReference type="Proteomes" id="UP001564408"/>
    </source>
</evidence>
<dbReference type="Gene3D" id="3.40.630.30">
    <property type="match status" value="1"/>
</dbReference>
<dbReference type="Proteomes" id="UP001564408">
    <property type="component" value="Unassembled WGS sequence"/>
</dbReference>
<organism evidence="2 3">
    <name type="scientific">Thioalkalicoccus limnaeus</name>
    <dbReference type="NCBI Taxonomy" id="120681"/>
    <lineage>
        <taxon>Bacteria</taxon>
        <taxon>Pseudomonadati</taxon>
        <taxon>Pseudomonadota</taxon>
        <taxon>Gammaproteobacteria</taxon>
        <taxon>Chromatiales</taxon>
        <taxon>Chromatiaceae</taxon>
        <taxon>Thioalkalicoccus</taxon>
    </lineage>
</organism>
<dbReference type="PROSITE" id="PS51186">
    <property type="entry name" value="GNAT"/>
    <property type="match status" value="1"/>
</dbReference>